<keyword evidence="4" id="KW-0862">Zinc</keyword>
<evidence type="ECO:0000256" key="12">
    <source>
        <dbReference type="PROSITE-ProRule" id="PRU00475"/>
    </source>
</evidence>
<keyword evidence="2" id="KW-0479">Metal-binding</keyword>
<evidence type="ECO:0000259" key="17">
    <source>
        <dbReference type="PROSITE" id="PS50827"/>
    </source>
</evidence>
<evidence type="ECO:0000313" key="19">
    <source>
        <dbReference type="EMBL" id="KAL1257543.1"/>
    </source>
</evidence>
<dbReference type="EMBL" id="JAYMGO010000017">
    <property type="protein sequence ID" value="KAL1257543.1"/>
    <property type="molecule type" value="Genomic_DNA"/>
</dbReference>
<dbReference type="SMART" id="SM00571">
    <property type="entry name" value="DDT"/>
    <property type="match status" value="1"/>
</dbReference>
<feature type="region of interest" description="Disordered" evidence="14">
    <location>
        <begin position="1186"/>
        <end position="1215"/>
    </location>
</feature>
<protein>
    <recommendedName>
        <fullName evidence="21">Bromodomain adjacent to zinc finger domain protein 1A</fullName>
    </recommendedName>
</protein>
<dbReference type="Pfam" id="PF15613">
    <property type="entry name" value="WSD"/>
    <property type="match status" value="1"/>
</dbReference>
<dbReference type="Gene3D" id="3.40.50.150">
    <property type="entry name" value="Vaccinia Virus protein VP39"/>
    <property type="match status" value="1"/>
</dbReference>
<keyword evidence="7 10" id="KW-0103">Bromodomain</keyword>
<dbReference type="PROSITE" id="PS51136">
    <property type="entry name" value="WAC"/>
    <property type="match status" value="1"/>
</dbReference>
<feature type="domain" description="Bromo" evidence="15">
    <location>
        <begin position="1670"/>
        <end position="1740"/>
    </location>
</feature>
<evidence type="ECO:0000256" key="10">
    <source>
        <dbReference type="PROSITE-ProRule" id="PRU00035"/>
    </source>
</evidence>
<dbReference type="Pfam" id="PF02791">
    <property type="entry name" value="DDT"/>
    <property type="match status" value="1"/>
</dbReference>
<reference evidence="19 20" key="1">
    <citation type="submission" date="2023-09" db="EMBL/GenBank/DDBJ databases">
        <authorList>
            <person name="Wang M."/>
        </authorList>
    </citation>
    <scope>NUCLEOTIDE SEQUENCE [LARGE SCALE GENOMIC DNA]</scope>
    <source>
        <strain evidence="19">GT-2023</strain>
        <tissue evidence="19">Liver</tissue>
    </source>
</reference>
<feature type="compositionally biased region" description="Low complexity" evidence="14">
    <location>
        <begin position="1587"/>
        <end position="1597"/>
    </location>
</feature>
<dbReference type="SMART" id="SM00297">
    <property type="entry name" value="BROMO"/>
    <property type="match status" value="1"/>
</dbReference>
<evidence type="ECO:0000259" key="18">
    <source>
        <dbReference type="PROSITE" id="PS51136"/>
    </source>
</evidence>
<keyword evidence="3 11" id="KW-0863">Zinc-finger</keyword>
<dbReference type="InterPro" id="IPR013083">
    <property type="entry name" value="Znf_RING/FYVE/PHD"/>
</dbReference>
<dbReference type="SUPFAM" id="SSF57903">
    <property type="entry name" value="FYVE/PHD zinc finger"/>
    <property type="match status" value="1"/>
</dbReference>
<keyword evidence="9 12" id="KW-0539">Nucleus</keyword>
<evidence type="ECO:0000256" key="2">
    <source>
        <dbReference type="ARBA" id="ARBA00022723"/>
    </source>
</evidence>
<feature type="domain" description="WAC" evidence="18">
    <location>
        <begin position="317"/>
        <end position="423"/>
    </location>
</feature>
<dbReference type="Pfam" id="PF15612">
    <property type="entry name" value="WHIM1"/>
    <property type="match status" value="1"/>
</dbReference>
<evidence type="ECO:0000256" key="9">
    <source>
        <dbReference type="ARBA" id="ARBA00023242"/>
    </source>
</evidence>
<feature type="compositionally biased region" description="Low complexity" evidence="14">
    <location>
        <begin position="1641"/>
        <end position="1652"/>
    </location>
</feature>
<dbReference type="PANTHER" id="PTHR46510:SF1">
    <property type="entry name" value="BROMODOMAIN ADJACENT TO ZINC FINGER DOMAIN PROTEIN 1A"/>
    <property type="match status" value="1"/>
</dbReference>
<keyword evidence="6 13" id="KW-0175">Coiled coil</keyword>
<dbReference type="SUPFAM" id="SSF53335">
    <property type="entry name" value="S-adenosyl-L-methionine-dependent methyltransferases"/>
    <property type="match status" value="1"/>
</dbReference>
<evidence type="ECO:0000259" key="16">
    <source>
        <dbReference type="PROSITE" id="PS50016"/>
    </source>
</evidence>
<feature type="compositionally biased region" description="Acidic residues" evidence="14">
    <location>
        <begin position="1483"/>
        <end position="1517"/>
    </location>
</feature>
<feature type="region of interest" description="Disordered" evidence="14">
    <location>
        <begin position="927"/>
        <end position="1039"/>
    </location>
</feature>
<evidence type="ECO:0000256" key="11">
    <source>
        <dbReference type="PROSITE-ProRule" id="PRU00146"/>
    </source>
</evidence>
<accession>A0ABR3LXD1</accession>
<feature type="compositionally biased region" description="Basic and acidic residues" evidence="14">
    <location>
        <begin position="1360"/>
        <end position="1374"/>
    </location>
</feature>
<evidence type="ECO:0000259" key="15">
    <source>
        <dbReference type="PROSITE" id="PS50014"/>
    </source>
</evidence>
<dbReference type="InterPro" id="IPR029063">
    <property type="entry name" value="SAM-dependent_MTases_sf"/>
</dbReference>
<dbReference type="PROSITE" id="PS00633">
    <property type="entry name" value="BROMODOMAIN_1"/>
    <property type="match status" value="1"/>
</dbReference>
<dbReference type="InterPro" id="IPR028941">
    <property type="entry name" value="WHIM2_dom"/>
</dbReference>
<keyword evidence="5" id="KW-0805">Transcription regulation</keyword>
<name>A0ABR3LXD1_9TELE</name>
<dbReference type="PRINTS" id="PR00503">
    <property type="entry name" value="BROMODOMAIN"/>
</dbReference>
<dbReference type="InterPro" id="IPR019787">
    <property type="entry name" value="Znf_PHD-finger"/>
</dbReference>
<feature type="compositionally biased region" description="Basic and acidic residues" evidence="14">
    <location>
        <begin position="1013"/>
        <end position="1032"/>
    </location>
</feature>
<feature type="domain" description="DDT" evidence="17">
    <location>
        <begin position="701"/>
        <end position="766"/>
    </location>
</feature>
<dbReference type="Proteomes" id="UP001558613">
    <property type="component" value="Unassembled WGS sequence"/>
</dbReference>
<dbReference type="InterPro" id="IPR047171">
    <property type="entry name" value="BAZ1A"/>
</dbReference>
<sequence length="1772" mass="201643">MNFNDAKNEILQVLSKTERQHLPKLLEWLKTSDDLDDFLLDNQSVILQSIAEDLRVCLPLEAMAPSETMAIQKTQQKPHPTVHVDAFLYDEEAVDSLCEEGKMSRNYCLNCGSHRTALLEFISHSFSIPELHFLFHNVLPDLTGKLVVDVGSRLGAVLFGGYLYSAASQLVGVEISSEFVKLQTMAVEKYGFSDRIQVIHADIRSQAALVQNADVLIMNNVFEYFMEPSEQMQAWLFISQNFRKKGALLVTVPSIQETLALLQDTVFLETLALGQWLEEPIIYRFVSEKDKEKGKMPLLHKKPFVRQKPPADLRPDEEVFLCKVTHEIFRTYDEFFERTILCNSLVWSCAVTGKPGLTYQEALDSERKARHSLQNFPNALLIPLLHLTALTHRSRLHEICDDVYTYVKDRFFPGEIVDIVSRSGARQPCKILDVTPPHSNGTVNGHVKHHIEGDSIVISDSDEEPTVTSPKTPTNGKKKATSPSSFKYRVQPVNPEGREPFVVKAAQISRKKNIFSRDRLKLLLKQHCEPINGTIRLKPSTVVKYKLAEENFSHFFPDEPPVFAFSPPGKSRARRPNDASPTEINYVEEKLKLMQQKEQMMAMEKFKKEREDLIEAKRKEKEDKEKKREEMKRIVEEEKLRRKEEKERMKVEKEREREKLKEEKKKYAERLKLWSKPREDMECDDLKELPKPLPVKTRLPPELFGDALMVLEFLNAFGELFDLKDEFPDGVTLEVLEEALVGSDPEGPLCELLFFFLSAIFQALAEEQEEVARDQVAEADTKDLSEALEDDADPTQSAISAVASLAAAWPQLHQGCSLKQLDLDSCTLTEILRLHILASGADCMSNNAKFRYQKQGGFGSTDDPCVELRLSNQCLLKKLSCNAVYDLLPGEKLKILHCLCGKLLTLVSTRDFIEDNADEQRSAKQELRELKAEQHRREREEAAERVRKRKEEKLREQEQKLKEKHEKLKEEARNGDHVAGEEMDTSTESQEGHAEQNTEDEEEQPANSKKVKKTNDSSKEKQPGEVETKDTLSPEELEQQQLKEKELLERIQKAMACTYILPLGRDRLYRRYWIFPSAGALFVEEDYFGLTEDMLEPRPTPEPKFEELPLAESPVKTDAATEEPILVHNTSPPVNRPNQWLFYTTPEEVEQLIEALNPRGHRESSLKETLLQEKERIVQLMDSKAAQRYHHSDESLPDTKGSTLKPKAAPSYPQSTVPAERFMENRLRDLLLDIEDRIYQGTLGAIKVMDRNSWRAALENGNYELLNPESKENGLSSGEEELMEIDNHVRVKDRLQELKAEGQSATSTTVSTPQPVSNIVHCLAQALAQIEQGIERKFLKAPLGDDDAKKDQKLKKKDKKKDDDQSSEKDDGSESGRQVKTVQERWRESLLACSSLSQVFLHLSTLERSVVWAKSILNARCKVCRRKGDAENMLLCDACERGYHIFCVRPKLKAVPSEDWFCPECRPKQRSHRINSRQRSSIDSEEEMEDEEESEQEEEESEEEEDESEEEQSEEEDVSKKAAVKLPLQSNKGGRLNTRSKQAESSHSTPRSQQSTPKQSQSANKGGSKNSGKKSTPVSNGKPPPRAGSRSSARLSLEVPAANGTTAKSNQSSPAAENTDSRKRPSTAEVSPKAKIVLAPTTTSSSRRSSGRNLGVHELSACELLTVDLVRHEDSWPFKKLVSRTQVPDYYDIIKKPIALSTIREKVNNCEYQTAAEFIEDVELMFSNCLEYNPRNTNEAKAGLRLQAFFHSELQRLGLADRMSPPQKRPRM</sequence>
<keyword evidence="20" id="KW-1185">Reference proteome</keyword>
<dbReference type="InterPro" id="IPR001487">
    <property type="entry name" value="Bromodomain"/>
</dbReference>
<keyword evidence="8" id="KW-0804">Transcription</keyword>
<evidence type="ECO:0000256" key="3">
    <source>
        <dbReference type="ARBA" id="ARBA00022771"/>
    </source>
</evidence>
<dbReference type="Gene3D" id="3.30.40.10">
    <property type="entry name" value="Zinc/RING finger domain, C3HC4 (zinc finger)"/>
    <property type="match status" value="1"/>
</dbReference>
<evidence type="ECO:0000256" key="13">
    <source>
        <dbReference type="SAM" id="Coils"/>
    </source>
</evidence>
<evidence type="ECO:0008006" key="21">
    <source>
        <dbReference type="Google" id="ProtNLM"/>
    </source>
</evidence>
<dbReference type="InterPro" id="IPR019786">
    <property type="entry name" value="Zinc_finger_PHD-type_CS"/>
</dbReference>
<dbReference type="PANTHER" id="PTHR46510">
    <property type="entry name" value="BROMODOMAIN ADJACENT TO ZINC FINGER DOMAIN PROTEIN 1A"/>
    <property type="match status" value="1"/>
</dbReference>
<evidence type="ECO:0000313" key="20">
    <source>
        <dbReference type="Proteomes" id="UP001558613"/>
    </source>
</evidence>
<feature type="region of interest" description="Disordered" evidence="14">
    <location>
        <begin position="1472"/>
        <end position="1653"/>
    </location>
</feature>
<feature type="coiled-coil region" evidence="13">
    <location>
        <begin position="603"/>
        <end position="670"/>
    </location>
</feature>
<dbReference type="Gene3D" id="1.20.920.10">
    <property type="entry name" value="Bromodomain-like"/>
    <property type="match status" value="1"/>
</dbReference>
<organism evidence="19 20">
    <name type="scientific">Cirrhinus molitorella</name>
    <name type="common">mud carp</name>
    <dbReference type="NCBI Taxonomy" id="172907"/>
    <lineage>
        <taxon>Eukaryota</taxon>
        <taxon>Metazoa</taxon>
        <taxon>Chordata</taxon>
        <taxon>Craniata</taxon>
        <taxon>Vertebrata</taxon>
        <taxon>Euteleostomi</taxon>
        <taxon>Actinopterygii</taxon>
        <taxon>Neopterygii</taxon>
        <taxon>Teleostei</taxon>
        <taxon>Ostariophysi</taxon>
        <taxon>Cypriniformes</taxon>
        <taxon>Cyprinidae</taxon>
        <taxon>Labeoninae</taxon>
        <taxon>Labeonini</taxon>
        <taxon>Cirrhinus</taxon>
    </lineage>
</organism>
<dbReference type="CDD" id="cd15627">
    <property type="entry name" value="PHD_BAZ1A"/>
    <property type="match status" value="1"/>
</dbReference>
<evidence type="ECO:0000256" key="4">
    <source>
        <dbReference type="ARBA" id="ARBA00022833"/>
    </source>
</evidence>
<evidence type="ECO:0000256" key="8">
    <source>
        <dbReference type="ARBA" id="ARBA00023163"/>
    </source>
</evidence>
<evidence type="ECO:0000256" key="6">
    <source>
        <dbReference type="ARBA" id="ARBA00023054"/>
    </source>
</evidence>
<dbReference type="PROSITE" id="PS50014">
    <property type="entry name" value="BROMODOMAIN_2"/>
    <property type="match status" value="1"/>
</dbReference>
<dbReference type="SMART" id="SM00249">
    <property type="entry name" value="PHD"/>
    <property type="match status" value="1"/>
</dbReference>
<feature type="region of interest" description="Disordered" evidence="14">
    <location>
        <begin position="1345"/>
        <end position="1380"/>
    </location>
</feature>
<evidence type="ECO:0000256" key="7">
    <source>
        <dbReference type="ARBA" id="ARBA00023117"/>
    </source>
</evidence>
<evidence type="ECO:0000256" key="1">
    <source>
        <dbReference type="ARBA" id="ARBA00004123"/>
    </source>
</evidence>
<feature type="compositionally biased region" description="Polar residues" evidence="14">
    <location>
        <begin position="1528"/>
        <end position="1563"/>
    </location>
</feature>
<feature type="region of interest" description="Disordered" evidence="14">
    <location>
        <begin position="458"/>
        <end position="491"/>
    </location>
</feature>
<evidence type="ECO:0000256" key="14">
    <source>
        <dbReference type="SAM" id="MobiDB-lite"/>
    </source>
</evidence>
<dbReference type="PROSITE" id="PS50827">
    <property type="entry name" value="DDT"/>
    <property type="match status" value="1"/>
</dbReference>
<dbReference type="PROSITE" id="PS01359">
    <property type="entry name" value="ZF_PHD_1"/>
    <property type="match status" value="1"/>
</dbReference>
<dbReference type="Pfam" id="PF00439">
    <property type="entry name" value="Bromodomain"/>
    <property type="match status" value="1"/>
</dbReference>
<dbReference type="InterPro" id="IPR028942">
    <property type="entry name" value="WHIM1_dom"/>
</dbReference>
<gene>
    <name evidence="19" type="ORF">QQF64_010787</name>
</gene>
<dbReference type="InterPro" id="IPR018359">
    <property type="entry name" value="Bromodomain_CS"/>
</dbReference>
<dbReference type="InterPro" id="IPR018501">
    <property type="entry name" value="DDT_dom"/>
</dbReference>
<proteinExistence type="predicted"/>
<comment type="caution">
    <text evidence="19">The sequence shown here is derived from an EMBL/GenBank/DDBJ whole genome shotgun (WGS) entry which is preliminary data.</text>
</comment>
<dbReference type="InterPro" id="IPR001965">
    <property type="entry name" value="Znf_PHD"/>
</dbReference>
<dbReference type="InterPro" id="IPR011011">
    <property type="entry name" value="Znf_FYVE_PHD"/>
</dbReference>
<evidence type="ECO:0000256" key="5">
    <source>
        <dbReference type="ARBA" id="ARBA00023015"/>
    </source>
</evidence>
<dbReference type="InterPro" id="IPR036427">
    <property type="entry name" value="Bromodomain-like_sf"/>
</dbReference>
<feature type="compositionally biased region" description="Low complexity" evidence="14">
    <location>
        <begin position="1564"/>
        <end position="1575"/>
    </location>
</feature>
<feature type="compositionally biased region" description="Basic and acidic residues" evidence="14">
    <location>
        <begin position="927"/>
        <end position="980"/>
    </location>
</feature>
<dbReference type="SUPFAM" id="SSF47370">
    <property type="entry name" value="Bromodomain"/>
    <property type="match status" value="1"/>
</dbReference>
<feature type="compositionally biased region" description="Polar residues" evidence="14">
    <location>
        <begin position="466"/>
        <end position="485"/>
    </location>
</feature>
<dbReference type="PROSITE" id="PS50016">
    <property type="entry name" value="ZF_PHD_2"/>
    <property type="match status" value="1"/>
</dbReference>
<dbReference type="Pfam" id="PF10537">
    <property type="entry name" value="WAC_Acf1_DNA_bd"/>
    <property type="match status" value="1"/>
</dbReference>
<comment type="subcellular location">
    <subcellularLocation>
        <location evidence="1 12">Nucleus</location>
    </subcellularLocation>
</comment>
<dbReference type="Pfam" id="PF00628">
    <property type="entry name" value="PHD"/>
    <property type="match status" value="1"/>
</dbReference>
<dbReference type="InterPro" id="IPR013136">
    <property type="entry name" value="WSTF_Acf1_Cbp146"/>
</dbReference>
<feature type="domain" description="PHD-type" evidence="16">
    <location>
        <begin position="1418"/>
        <end position="1468"/>
    </location>
</feature>
<feature type="compositionally biased region" description="Polar residues" evidence="14">
    <location>
        <begin position="1603"/>
        <end position="1618"/>
    </location>
</feature>